<dbReference type="STRING" id="7370.A0A1I8MN38"/>
<reference evidence="2" key="1">
    <citation type="submission" date="2020-05" db="UniProtKB">
        <authorList>
            <consortium name="EnsemblMetazoa"/>
        </authorList>
    </citation>
    <scope>IDENTIFICATION</scope>
    <source>
        <strain evidence="2">Aabys</strain>
    </source>
</reference>
<protein>
    <submittedName>
        <fullName evidence="4">Uncharacterized protein LOC101889410</fullName>
    </submittedName>
</protein>
<evidence type="ECO:0000313" key="3">
    <source>
        <dbReference type="Proteomes" id="UP001652621"/>
    </source>
</evidence>
<dbReference type="Gene3D" id="1.25.40.20">
    <property type="entry name" value="Ankyrin repeat-containing domain"/>
    <property type="match status" value="1"/>
</dbReference>
<dbReference type="Pfam" id="PF12796">
    <property type="entry name" value="Ank_2"/>
    <property type="match status" value="1"/>
</dbReference>
<feature type="region of interest" description="Disordered" evidence="1">
    <location>
        <begin position="144"/>
        <end position="239"/>
    </location>
</feature>
<evidence type="ECO:0000313" key="2">
    <source>
        <dbReference type="EnsemblMetazoa" id="MDOA006697-PA"/>
    </source>
</evidence>
<dbReference type="Proteomes" id="UP001652621">
    <property type="component" value="Unplaced"/>
</dbReference>
<organism evidence="2">
    <name type="scientific">Musca domestica</name>
    <name type="common">House fly</name>
    <dbReference type="NCBI Taxonomy" id="7370"/>
    <lineage>
        <taxon>Eukaryota</taxon>
        <taxon>Metazoa</taxon>
        <taxon>Ecdysozoa</taxon>
        <taxon>Arthropoda</taxon>
        <taxon>Hexapoda</taxon>
        <taxon>Insecta</taxon>
        <taxon>Pterygota</taxon>
        <taxon>Neoptera</taxon>
        <taxon>Endopterygota</taxon>
        <taxon>Diptera</taxon>
        <taxon>Brachycera</taxon>
        <taxon>Muscomorpha</taxon>
        <taxon>Muscoidea</taxon>
        <taxon>Muscidae</taxon>
        <taxon>Musca</taxon>
    </lineage>
</organism>
<feature type="compositionally biased region" description="Polar residues" evidence="1">
    <location>
        <begin position="204"/>
        <end position="228"/>
    </location>
</feature>
<feature type="compositionally biased region" description="Polar residues" evidence="1">
    <location>
        <begin position="144"/>
        <end position="154"/>
    </location>
</feature>
<dbReference type="eggNOG" id="ENOG502T97E">
    <property type="taxonomic scope" value="Eukaryota"/>
</dbReference>
<gene>
    <name evidence="2" type="primary">101889410</name>
    <name evidence="4" type="synonym">LOC101889410</name>
</gene>
<feature type="compositionally biased region" description="Low complexity" evidence="1">
    <location>
        <begin position="157"/>
        <end position="176"/>
    </location>
</feature>
<dbReference type="SUPFAM" id="SSF48403">
    <property type="entry name" value="Ankyrin repeat"/>
    <property type="match status" value="1"/>
</dbReference>
<keyword evidence="3" id="KW-1185">Reference proteome</keyword>
<evidence type="ECO:0000313" key="4">
    <source>
        <dbReference type="RefSeq" id="XP_005182065.1"/>
    </source>
</evidence>
<feature type="compositionally biased region" description="Basic residues" evidence="1">
    <location>
        <begin position="179"/>
        <end position="188"/>
    </location>
</feature>
<name>A0A1I8MN38_MUSDO</name>
<dbReference type="InterPro" id="IPR036770">
    <property type="entry name" value="Ankyrin_rpt-contain_sf"/>
</dbReference>
<proteinExistence type="predicted"/>
<dbReference type="VEuPathDB" id="VectorBase:MDOA006697"/>
<sequence>MPNIKPTTEKAPGACKDISIVVGSPLPLSITTEMAKKSISRATVMVKNEMIGVPTSNAPVVVKNETVKVPTPNATVIVKREMKPPIQNDMEQKPSHIYQQRKYMLNEYKELFSVLMRFSDKEISQKVVRCLNAKYANKETQTDPVEILETSSSKELVPPVNTNTTESTPTSPNNSRPPTPKKRKRRRKVAEPQANKESRVAQRSLLSEKSVQRKPSSQTPEIAQSNNDCPAKRRRSNSVCSNDSTLFNMITDMDLSRKDELYESFIKDCIIADVPLENGLLPIYDCIVRDQDRTLKTQILIWKEYKRVDLNELITDDDEDLLQLAINNNRSPPIIKLLLTNGLRPNSVDCQGNNIIHLCVLNDLVPDSMDHLMSHIDLKMLLELNNDGYTCLQLAVRQDNFLLAECILNGVDKRLSGSIFYTRNYNKIESDEKTMKLDFKDYYKKVCQDMIVEDNVASANGNIIKNSDLKQKLLQVTDVRSGSTALFFAIENQSEHLIYFLLAHLSDPRTENLSGQDCKTFFNEFGKSLKLSLDIDSAMERVIQLLS</sequence>
<dbReference type="OrthoDB" id="10254947at2759"/>
<dbReference type="KEGG" id="mde:101889410"/>
<evidence type="ECO:0000256" key="1">
    <source>
        <dbReference type="SAM" id="MobiDB-lite"/>
    </source>
</evidence>
<dbReference type="RefSeq" id="XP_005182065.1">
    <property type="nucleotide sequence ID" value="XM_005182008.3"/>
</dbReference>
<dbReference type="SMART" id="SM00248">
    <property type="entry name" value="ANK"/>
    <property type="match status" value="4"/>
</dbReference>
<dbReference type="GeneID" id="101889410"/>
<dbReference type="InterPro" id="IPR002110">
    <property type="entry name" value="Ankyrin_rpt"/>
</dbReference>
<dbReference type="EnsemblMetazoa" id="MDOA006697-RA">
    <property type="protein sequence ID" value="MDOA006697-PA"/>
    <property type="gene ID" value="MDOA006697"/>
</dbReference>
<reference evidence="4" key="2">
    <citation type="submission" date="2025-04" db="UniProtKB">
        <authorList>
            <consortium name="RefSeq"/>
        </authorList>
    </citation>
    <scope>IDENTIFICATION</scope>
    <source>
        <strain evidence="4">Aabys</strain>
    </source>
</reference>
<dbReference type="VEuPathDB" id="VectorBase:MDOMA2_014583"/>
<accession>A0A1I8MN38</accession>
<dbReference type="AlphaFoldDB" id="A0A1I8MN38"/>